<dbReference type="PANTHER" id="PTHR34954">
    <property type="entry name" value="EXPRESSED PROTEIN"/>
    <property type="match status" value="1"/>
</dbReference>
<dbReference type="AlphaFoldDB" id="A0A251VP59"/>
<dbReference type="GO" id="GO:0070300">
    <property type="term" value="F:phosphatidic acid binding"/>
    <property type="evidence" value="ECO:0007669"/>
    <property type="project" value="InterPro"/>
</dbReference>
<dbReference type="STRING" id="4232.A0A251VP59"/>
<organism evidence="1 2">
    <name type="scientific">Helianthus annuus</name>
    <name type="common">Common sunflower</name>
    <dbReference type="NCBI Taxonomy" id="4232"/>
    <lineage>
        <taxon>Eukaryota</taxon>
        <taxon>Viridiplantae</taxon>
        <taxon>Streptophyta</taxon>
        <taxon>Embryophyta</taxon>
        <taxon>Tracheophyta</taxon>
        <taxon>Spermatophyta</taxon>
        <taxon>Magnoliopsida</taxon>
        <taxon>eudicotyledons</taxon>
        <taxon>Gunneridae</taxon>
        <taxon>Pentapetalae</taxon>
        <taxon>asterids</taxon>
        <taxon>campanulids</taxon>
        <taxon>Asterales</taxon>
        <taxon>Asteraceae</taxon>
        <taxon>Asteroideae</taxon>
        <taxon>Heliantheae alliance</taxon>
        <taxon>Heliantheae</taxon>
        <taxon>Helianthus</taxon>
    </lineage>
</organism>
<protein>
    <submittedName>
        <fullName evidence="1">Uncharacterized protein</fullName>
    </submittedName>
</protein>
<accession>A0A251VP59</accession>
<dbReference type="GO" id="GO:0034196">
    <property type="term" value="P:acylglycerol transport"/>
    <property type="evidence" value="ECO:0007669"/>
    <property type="project" value="InterPro"/>
</dbReference>
<name>A0A251VP59_HELAN</name>
<evidence type="ECO:0000313" key="2">
    <source>
        <dbReference type="Proteomes" id="UP000215914"/>
    </source>
</evidence>
<proteinExistence type="predicted"/>
<dbReference type="Proteomes" id="UP000215914">
    <property type="component" value="Chromosome 1"/>
</dbReference>
<dbReference type="GO" id="GO:1990052">
    <property type="term" value="P:ER to chloroplast lipid transport"/>
    <property type="evidence" value="ECO:0007669"/>
    <property type="project" value="InterPro"/>
</dbReference>
<gene>
    <name evidence="1" type="ORF">HannXRQ_Chr01g0012481</name>
</gene>
<dbReference type="EMBL" id="CM007890">
    <property type="protein sequence ID" value="OTG36866.1"/>
    <property type="molecule type" value="Genomic_DNA"/>
</dbReference>
<evidence type="ECO:0000313" key="1">
    <source>
        <dbReference type="EMBL" id="OTG36866.1"/>
    </source>
</evidence>
<reference evidence="2" key="1">
    <citation type="journal article" date="2017" name="Nature">
        <title>The sunflower genome provides insights into oil metabolism, flowering and Asterid evolution.</title>
        <authorList>
            <person name="Badouin H."/>
            <person name="Gouzy J."/>
            <person name="Grassa C.J."/>
            <person name="Murat F."/>
            <person name="Staton S.E."/>
            <person name="Cottret L."/>
            <person name="Lelandais-Briere C."/>
            <person name="Owens G.L."/>
            <person name="Carrere S."/>
            <person name="Mayjonade B."/>
            <person name="Legrand L."/>
            <person name="Gill N."/>
            <person name="Kane N.C."/>
            <person name="Bowers J.E."/>
            <person name="Hubner S."/>
            <person name="Bellec A."/>
            <person name="Berard A."/>
            <person name="Berges H."/>
            <person name="Blanchet N."/>
            <person name="Boniface M.C."/>
            <person name="Brunel D."/>
            <person name="Catrice O."/>
            <person name="Chaidir N."/>
            <person name="Claudel C."/>
            <person name="Donnadieu C."/>
            <person name="Faraut T."/>
            <person name="Fievet G."/>
            <person name="Helmstetter N."/>
            <person name="King M."/>
            <person name="Knapp S.J."/>
            <person name="Lai Z."/>
            <person name="Le Paslier M.C."/>
            <person name="Lippi Y."/>
            <person name="Lorenzon L."/>
            <person name="Mandel J.R."/>
            <person name="Marage G."/>
            <person name="Marchand G."/>
            <person name="Marquand E."/>
            <person name="Bret-Mestries E."/>
            <person name="Morien E."/>
            <person name="Nambeesan S."/>
            <person name="Nguyen T."/>
            <person name="Pegot-Espagnet P."/>
            <person name="Pouilly N."/>
            <person name="Raftis F."/>
            <person name="Sallet E."/>
            <person name="Schiex T."/>
            <person name="Thomas J."/>
            <person name="Vandecasteele C."/>
            <person name="Vares D."/>
            <person name="Vear F."/>
            <person name="Vautrin S."/>
            <person name="Crespi M."/>
            <person name="Mangin B."/>
            <person name="Burke J.M."/>
            <person name="Salse J."/>
            <person name="Munos S."/>
            <person name="Vincourt P."/>
            <person name="Rieseberg L.H."/>
            <person name="Langlade N.B."/>
        </authorList>
    </citation>
    <scope>NUCLEOTIDE SEQUENCE [LARGE SCALE GENOMIC DNA]</scope>
    <source>
        <strain evidence="2">cv. SF193</strain>
    </source>
</reference>
<dbReference type="InParanoid" id="A0A251VP59"/>
<dbReference type="InterPro" id="IPR044160">
    <property type="entry name" value="TGD4-like"/>
</dbReference>
<keyword evidence="2" id="KW-1185">Reference proteome</keyword>
<sequence>MILLWKLLGPSNSRYWELPDSISFDCLSLAVDFVDGQPPASLNPGVCAKAAFSYEKSKDLWRIPETKEDLALAKGESGEFRNTAYDIRPACYVRYLEFLVLWWMLKFSSMLEPKGVLFSLPYKWEGFCACCGD</sequence>
<dbReference type="PANTHER" id="PTHR34954:SF3">
    <property type="entry name" value="EXPRESSED PROTEIN"/>
    <property type="match status" value="1"/>
</dbReference>